<dbReference type="GO" id="GO:0008270">
    <property type="term" value="F:zinc ion binding"/>
    <property type="evidence" value="ECO:0007669"/>
    <property type="project" value="UniProtKB-KW"/>
</dbReference>
<dbReference type="SUPFAM" id="SSF57903">
    <property type="entry name" value="FYVE/PHD zinc finger"/>
    <property type="match status" value="1"/>
</dbReference>
<dbReference type="PANTHER" id="PTHR24102">
    <property type="entry name" value="PHD FINGER PROTEIN"/>
    <property type="match status" value="1"/>
</dbReference>
<dbReference type="PANTHER" id="PTHR24102:SF28">
    <property type="entry name" value="PHD-TYPE DOMAIN-CONTAINING PROTEIN"/>
    <property type="match status" value="1"/>
</dbReference>
<feature type="region of interest" description="Disordered" evidence="5">
    <location>
        <begin position="143"/>
        <end position="202"/>
    </location>
</feature>
<dbReference type="AlphaFoldDB" id="A0A7S3L7Q3"/>
<evidence type="ECO:0000313" key="7">
    <source>
        <dbReference type="EMBL" id="CAE0414450.1"/>
    </source>
</evidence>
<keyword evidence="1" id="KW-0479">Metal-binding</keyword>
<feature type="region of interest" description="Disordered" evidence="5">
    <location>
        <begin position="1"/>
        <end position="37"/>
    </location>
</feature>
<dbReference type="InterPro" id="IPR013083">
    <property type="entry name" value="Znf_RING/FYVE/PHD"/>
</dbReference>
<feature type="compositionally biased region" description="Low complexity" evidence="5">
    <location>
        <begin position="22"/>
        <end position="33"/>
    </location>
</feature>
<feature type="region of interest" description="Disordered" evidence="5">
    <location>
        <begin position="85"/>
        <end position="105"/>
    </location>
</feature>
<dbReference type="InterPro" id="IPR011011">
    <property type="entry name" value="Znf_FYVE_PHD"/>
</dbReference>
<sequence length="464" mass="52777">MSKPEETETKPPADEEMKDAAAAEASTAEGSSSFDIEDRRRLKHMAYVTSGCGKNKEKDRIIGTFWEETWPRLVKLGWRKVEGEGSNAGSTNFFPKGITEEGTTKGRDYYDRIKDVLDRLREKRTTSEGSVIEDFDAEVYRREEEENKASRKRKGGSSDNETSGSKKSAKLDSWKEGRKFAKKTSRVGPNYQPESIPEVGEKSAVEEEPLIMFSPEACSEAGTEMNEVEKLLKDVPANKRFEALCKLGEQGYKVDGFDDIVKSIPFTDGSDWDEAKKVRFSQEIFKHRKAMTAVCKAMDISMETCLIYYYKKFKNSTDYRLMKTIFDDERYEKTARFETNLDVCAICDDGGELVICDECEGEYHLKCMRPPLKVVPVGRWECDECVDRKVLQLRTHLLFHSKLSKETEAKEGEESAAKEEFLPTDETIESVRKFGKKISQLLAPVEPEGEVEVKPEEVGVEEEV</sequence>
<evidence type="ECO:0000256" key="5">
    <source>
        <dbReference type="SAM" id="MobiDB-lite"/>
    </source>
</evidence>
<dbReference type="SMART" id="SM00249">
    <property type="entry name" value="PHD"/>
    <property type="match status" value="1"/>
</dbReference>
<proteinExistence type="predicted"/>
<dbReference type="PROSITE" id="PS50016">
    <property type="entry name" value="ZF_PHD_2"/>
    <property type="match status" value="1"/>
</dbReference>
<feature type="compositionally biased region" description="Basic and acidic residues" evidence="5">
    <location>
        <begin position="1"/>
        <end position="21"/>
    </location>
</feature>
<evidence type="ECO:0000259" key="6">
    <source>
        <dbReference type="PROSITE" id="PS50016"/>
    </source>
</evidence>
<reference evidence="7" key="1">
    <citation type="submission" date="2021-01" db="EMBL/GenBank/DDBJ databases">
        <authorList>
            <person name="Corre E."/>
            <person name="Pelletier E."/>
            <person name="Niang G."/>
            <person name="Scheremetjew M."/>
            <person name="Finn R."/>
            <person name="Kale V."/>
            <person name="Holt S."/>
            <person name="Cochrane G."/>
            <person name="Meng A."/>
            <person name="Brown T."/>
            <person name="Cohen L."/>
        </authorList>
    </citation>
    <scope>NUCLEOTIDE SEQUENCE</scope>
    <source>
        <strain evidence="7">CCMP127</strain>
    </source>
</reference>
<feature type="domain" description="PHD-type" evidence="6">
    <location>
        <begin position="341"/>
        <end position="388"/>
    </location>
</feature>
<protein>
    <recommendedName>
        <fullName evidence="6">PHD-type domain-containing protein</fullName>
    </recommendedName>
</protein>
<keyword evidence="3" id="KW-0862">Zinc</keyword>
<evidence type="ECO:0000256" key="4">
    <source>
        <dbReference type="PROSITE-ProRule" id="PRU00146"/>
    </source>
</evidence>
<evidence type="ECO:0000256" key="2">
    <source>
        <dbReference type="ARBA" id="ARBA00022771"/>
    </source>
</evidence>
<dbReference type="Pfam" id="PF24662">
    <property type="entry name" value="DUF7650"/>
    <property type="match status" value="1"/>
</dbReference>
<dbReference type="Gene3D" id="3.30.40.10">
    <property type="entry name" value="Zinc/RING finger domain, C3HC4 (zinc finger)"/>
    <property type="match status" value="1"/>
</dbReference>
<dbReference type="InterPro" id="IPR019787">
    <property type="entry name" value="Znf_PHD-finger"/>
</dbReference>
<accession>A0A7S3L7Q3</accession>
<feature type="compositionally biased region" description="Basic and acidic residues" evidence="5">
    <location>
        <begin position="169"/>
        <end position="179"/>
    </location>
</feature>
<keyword evidence="2 4" id="KW-0863">Zinc-finger</keyword>
<evidence type="ECO:0000256" key="1">
    <source>
        <dbReference type="ARBA" id="ARBA00022723"/>
    </source>
</evidence>
<organism evidence="7">
    <name type="scientific">Amphora coffeiformis</name>
    <dbReference type="NCBI Taxonomy" id="265554"/>
    <lineage>
        <taxon>Eukaryota</taxon>
        <taxon>Sar</taxon>
        <taxon>Stramenopiles</taxon>
        <taxon>Ochrophyta</taxon>
        <taxon>Bacillariophyta</taxon>
        <taxon>Bacillariophyceae</taxon>
        <taxon>Bacillariophycidae</taxon>
        <taxon>Thalassiophysales</taxon>
        <taxon>Catenulaceae</taxon>
        <taxon>Amphora</taxon>
    </lineage>
</organism>
<dbReference type="EMBL" id="HBIM01014687">
    <property type="protein sequence ID" value="CAE0414450.1"/>
    <property type="molecule type" value="Transcribed_RNA"/>
</dbReference>
<gene>
    <name evidence="7" type="ORF">ACOF00016_LOCUS11693</name>
</gene>
<dbReference type="InterPro" id="IPR056067">
    <property type="entry name" value="DUF7650"/>
</dbReference>
<evidence type="ECO:0000256" key="3">
    <source>
        <dbReference type="ARBA" id="ARBA00022833"/>
    </source>
</evidence>
<dbReference type="Pfam" id="PF00628">
    <property type="entry name" value="PHD"/>
    <property type="match status" value="1"/>
</dbReference>
<dbReference type="PROSITE" id="PS01359">
    <property type="entry name" value="ZF_PHD_1"/>
    <property type="match status" value="1"/>
</dbReference>
<name>A0A7S3L7Q3_9STRA</name>
<dbReference type="InterPro" id="IPR019786">
    <property type="entry name" value="Zinc_finger_PHD-type_CS"/>
</dbReference>
<dbReference type="InterPro" id="IPR001965">
    <property type="entry name" value="Znf_PHD"/>
</dbReference>
<feature type="compositionally biased region" description="Polar residues" evidence="5">
    <location>
        <begin position="157"/>
        <end position="166"/>
    </location>
</feature>